<evidence type="ECO:0000259" key="1">
    <source>
        <dbReference type="PROSITE" id="PS50943"/>
    </source>
</evidence>
<reference evidence="2" key="1">
    <citation type="journal article" date="2021" name="PeerJ">
        <title>Extensive microbial diversity within the chicken gut microbiome revealed by metagenomics and culture.</title>
        <authorList>
            <person name="Gilroy R."/>
            <person name="Ravi A."/>
            <person name="Getino M."/>
            <person name="Pursley I."/>
            <person name="Horton D.L."/>
            <person name="Alikhan N.F."/>
            <person name="Baker D."/>
            <person name="Gharbi K."/>
            <person name="Hall N."/>
            <person name="Watson M."/>
            <person name="Adriaenssens E.M."/>
            <person name="Foster-Nyarko E."/>
            <person name="Jarju S."/>
            <person name="Secka A."/>
            <person name="Antonio M."/>
            <person name="Oren A."/>
            <person name="Chaudhuri R.R."/>
            <person name="La Ragione R."/>
            <person name="Hildebrand F."/>
            <person name="Pallen M.J."/>
        </authorList>
    </citation>
    <scope>NUCLEOTIDE SEQUENCE</scope>
    <source>
        <strain evidence="2">ChiGjej5B5-7349</strain>
    </source>
</reference>
<dbReference type="OrthoDB" id="4804712at2"/>
<gene>
    <name evidence="2" type="ORF">K8V08_00455</name>
</gene>
<evidence type="ECO:0000313" key="2">
    <source>
        <dbReference type="EMBL" id="HJG78867.1"/>
    </source>
</evidence>
<dbReference type="Gene3D" id="1.10.260.40">
    <property type="entry name" value="lambda repressor-like DNA-binding domains"/>
    <property type="match status" value="1"/>
</dbReference>
<dbReference type="RefSeq" id="WP_019159992.1">
    <property type="nucleotide sequence ID" value="NZ_CABKRC010000010.1"/>
</dbReference>
<comment type="caution">
    <text evidence="2">The sequence shown here is derived from an EMBL/GenBank/DDBJ whole genome shotgun (WGS) entry which is preliminary data.</text>
</comment>
<reference evidence="2" key="2">
    <citation type="submission" date="2021-09" db="EMBL/GenBank/DDBJ databases">
        <authorList>
            <person name="Gilroy R."/>
        </authorList>
    </citation>
    <scope>NUCLEOTIDE SEQUENCE</scope>
    <source>
        <strain evidence="2">ChiGjej5B5-7349</strain>
    </source>
</reference>
<dbReference type="CDD" id="cd00093">
    <property type="entry name" value="HTH_XRE"/>
    <property type="match status" value="1"/>
</dbReference>
<protein>
    <submittedName>
        <fullName evidence="2">Helix-turn-helix domain-containing protein</fullName>
    </submittedName>
</protein>
<feature type="domain" description="HTH cro/C1-type" evidence="1">
    <location>
        <begin position="17"/>
        <end position="65"/>
    </location>
</feature>
<sequence length="82" mass="9089">MTYLEMLRANIGAELGRRGLHQKDAAEALQLSRASFSAKLHGRGSFKVDELIKLALWLGVPFSRLVEGFDGADELHPVEVVR</sequence>
<dbReference type="InterPro" id="IPR001387">
    <property type="entry name" value="Cro/C1-type_HTH"/>
</dbReference>
<dbReference type="InterPro" id="IPR010982">
    <property type="entry name" value="Lambda_DNA-bd_dom_sf"/>
</dbReference>
<dbReference type="SUPFAM" id="SSF47413">
    <property type="entry name" value="lambda repressor-like DNA-binding domains"/>
    <property type="match status" value="1"/>
</dbReference>
<dbReference type="Proteomes" id="UP000784435">
    <property type="component" value="Unassembled WGS sequence"/>
</dbReference>
<evidence type="ECO:0000313" key="3">
    <source>
        <dbReference type="Proteomes" id="UP000784435"/>
    </source>
</evidence>
<dbReference type="GO" id="GO:0003677">
    <property type="term" value="F:DNA binding"/>
    <property type="evidence" value="ECO:0007669"/>
    <property type="project" value="InterPro"/>
</dbReference>
<dbReference type="AlphaFoldDB" id="A0A921SMI1"/>
<accession>A0A921SMI1</accession>
<dbReference type="EMBL" id="DYUK01000016">
    <property type="protein sequence ID" value="HJG78867.1"/>
    <property type="molecule type" value="Genomic_DNA"/>
</dbReference>
<organism evidence="2 3">
    <name type="scientific">Brevibacterium senegalense</name>
    <dbReference type="NCBI Taxonomy" id="1033736"/>
    <lineage>
        <taxon>Bacteria</taxon>
        <taxon>Bacillati</taxon>
        <taxon>Actinomycetota</taxon>
        <taxon>Actinomycetes</taxon>
        <taxon>Micrococcales</taxon>
        <taxon>Brevibacteriaceae</taxon>
        <taxon>Brevibacterium</taxon>
    </lineage>
</organism>
<dbReference type="PROSITE" id="PS50943">
    <property type="entry name" value="HTH_CROC1"/>
    <property type="match status" value="1"/>
</dbReference>
<proteinExistence type="predicted"/>
<name>A0A921SMI1_9MICO</name>